<dbReference type="Gene3D" id="3.40.50.2300">
    <property type="match status" value="2"/>
</dbReference>
<dbReference type="Proteomes" id="UP000426027">
    <property type="component" value="Chromosome"/>
</dbReference>
<dbReference type="InterPro" id="IPR028082">
    <property type="entry name" value="Peripla_BP_I"/>
</dbReference>
<dbReference type="RefSeq" id="WP_157478016.1">
    <property type="nucleotide sequence ID" value="NZ_CP046566.1"/>
</dbReference>
<dbReference type="AlphaFoldDB" id="A0A6I6GHH9"/>
<dbReference type="PANTHER" id="PTHR30483">
    <property type="entry name" value="LEUCINE-SPECIFIC-BINDING PROTEIN"/>
    <property type="match status" value="1"/>
</dbReference>
<dbReference type="KEGG" id="fls:GLV81_06875"/>
<name>A0A6I6GHH9_9BACT</name>
<dbReference type="EMBL" id="CP046566">
    <property type="protein sequence ID" value="QGW27855.1"/>
    <property type="molecule type" value="Genomic_DNA"/>
</dbReference>
<sequence>MVSPVRIALLYPQSEFFPRLKDELRFALSLGLQFAGYHQPVEWQPEFINSADIKSVEQAIKKAIYHLESQLIIVVANTKTVVELTSLYEQSTLPVIVLNLGANLPAVHWNSPFLFYNSLHSWKAQWALGKWAQQQYGGICAVNTTLYEGGYLLHEAFRLGLGAAGAASLYLNVAKNFGKQFDTSSLFQQMQQQDVSHVHAVLSGNEGQHFLDTYKQTPAINEKPLTVNAFMVDETVVPANAAMHDAVFASTWYSSLDNDANHQFVAHFSAAKKKMPSAFGLLGYETGLALGIALQTAEDIDGEVLADALSNSQPIGPRGAVSLSTSPLQADMQVHILKATFDEGAKSLQHHKIAEGEHISWQSECIAASAAAAVAGWQNPYLFT</sequence>
<dbReference type="Pfam" id="PF13458">
    <property type="entry name" value="Peripla_BP_6"/>
    <property type="match status" value="1"/>
</dbReference>
<reference evidence="4 5" key="1">
    <citation type="submission" date="2019-11" db="EMBL/GenBank/DDBJ databases">
        <authorList>
            <person name="Im W.T."/>
        </authorList>
    </citation>
    <scope>NUCLEOTIDE SEQUENCE [LARGE SCALE GENOMIC DNA]</scope>
    <source>
        <strain evidence="4 5">SB-02</strain>
    </source>
</reference>
<keyword evidence="2" id="KW-0732">Signal</keyword>
<evidence type="ECO:0000313" key="5">
    <source>
        <dbReference type="Proteomes" id="UP000426027"/>
    </source>
</evidence>
<accession>A0A6I6GHH9</accession>
<evidence type="ECO:0000256" key="2">
    <source>
        <dbReference type="ARBA" id="ARBA00022729"/>
    </source>
</evidence>
<keyword evidence="5" id="KW-1185">Reference proteome</keyword>
<feature type="domain" description="Leucine-binding protein" evidence="3">
    <location>
        <begin position="56"/>
        <end position="337"/>
    </location>
</feature>
<evidence type="ECO:0000259" key="3">
    <source>
        <dbReference type="Pfam" id="PF13458"/>
    </source>
</evidence>
<evidence type="ECO:0000256" key="1">
    <source>
        <dbReference type="ARBA" id="ARBA00010062"/>
    </source>
</evidence>
<evidence type="ECO:0000313" key="4">
    <source>
        <dbReference type="EMBL" id="QGW27855.1"/>
    </source>
</evidence>
<organism evidence="4 5">
    <name type="scientific">Phnomibacter ginsenosidimutans</name>
    <dbReference type="NCBI Taxonomy" id="2676868"/>
    <lineage>
        <taxon>Bacteria</taxon>
        <taxon>Pseudomonadati</taxon>
        <taxon>Bacteroidota</taxon>
        <taxon>Chitinophagia</taxon>
        <taxon>Chitinophagales</taxon>
        <taxon>Chitinophagaceae</taxon>
        <taxon>Phnomibacter</taxon>
    </lineage>
</organism>
<dbReference type="InterPro" id="IPR051010">
    <property type="entry name" value="BCAA_transport"/>
</dbReference>
<comment type="similarity">
    <text evidence="1">Belongs to the leucine-binding protein family.</text>
</comment>
<dbReference type="SUPFAM" id="SSF53822">
    <property type="entry name" value="Periplasmic binding protein-like I"/>
    <property type="match status" value="1"/>
</dbReference>
<protein>
    <submittedName>
        <fullName evidence="4">ABC transporter substrate-binding protein</fullName>
    </submittedName>
</protein>
<proteinExistence type="inferred from homology"/>
<gene>
    <name evidence="4" type="ORF">GLV81_06875</name>
</gene>
<dbReference type="PANTHER" id="PTHR30483:SF6">
    <property type="entry name" value="PERIPLASMIC BINDING PROTEIN OF ABC TRANSPORTER FOR NATURAL AMINO ACIDS"/>
    <property type="match status" value="1"/>
</dbReference>
<dbReference type="InterPro" id="IPR028081">
    <property type="entry name" value="Leu-bd"/>
</dbReference>